<evidence type="ECO:0000313" key="4">
    <source>
        <dbReference type="EMBL" id="ADZ71476.1"/>
    </source>
</evidence>
<dbReference type="NCBIfam" id="TIGR00254">
    <property type="entry name" value="GGDEF"/>
    <property type="match status" value="1"/>
</dbReference>
<name>F2IW91_POLGS</name>
<dbReference type="InterPro" id="IPR035919">
    <property type="entry name" value="EAL_sf"/>
</dbReference>
<keyword evidence="5" id="KW-1185">Reference proteome</keyword>
<dbReference type="PANTHER" id="PTHR44757">
    <property type="entry name" value="DIGUANYLATE CYCLASE DGCP"/>
    <property type="match status" value="1"/>
</dbReference>
<proteinExistence type="predicted"/>
<dbReference type="Gene3D" id="3.20.20.450">
    <property type="entry name" value="EAL domain"/>
    <property type="match status" value="1"/>
</dbReference>
<evidence type="ECO:0000313" key="5">
    <source>
        <dbReference type="Proteomes" id="UP000008130"/>
    </source>
</evidence>
<dbReference type="PANTHER" id="PTHR44757:SF2">
    <property type="entry name" value="BIOFILM ARCHITECTURE MAINTENANCE PROTEIN MBAA"/>
    <property type="match status" value="1"/>
</dbReference>
<dbReference type="SMART" id="SM00065">
    <property type="entry name" value="GAF"/>
    <property type="match status" value="1"/>
</dbReference>
<dbReference type="Proteomes" id="UP000008130">
    <property type="component" value="Chromosome"/>
</dbReference>
<dbReference type="InterPro" id="IPR029787">
    <property type="entry name" value="Nucleotide_cyclase"/>
</dbReference>
<dbReference type="Gene3D" id="3.30.70.270">
    <property type="match status" value="1"/>
</dbReference>
<evidence type="ECO:0000259" key="2">
    <source>
        <dbReference type="PROSITE" id="PS50883"/>
    </source>
</evidence>
<protein>
    <submittedName>
        <fullName evidence="4">Diguanylate cyclase/phosphodiesterase with PAS/PAC and GAF sensor(S)</fullName>
    </submittedName>
</protein>
<dbReference type="SMART" id="SM00052">
    <property type="entry name" value="EAL"/>
    <property type="match status" value="1"/>
</dbReference>
<dbReference type="eggNOG" id="COG5001">
    <property type="taxonomic scope" value="Bacteria"/>
</dbReference>
<dbReference type="SMART" id="SM00267">
    <property type="entry name" value="GGDEF"/>
    <property type="match status" value="1"/>
</dbReference>
<dbReference type="SUPFAM" id="SSF55073">
    <property type="entry name" value="Nucleotide cyclase"/>
    <property type="match status" value="1"/>
</dbReference>
<dbReference type="InterPro" id="IPR052155">
    <property type="entry name" value="Biofilm_reg_signaling"/>
</dbReference>
<dbReference type="OrthoDB" id="9814202at2"/>
<dbReference type="InterPro" id="IPR035965">
    <property type="entry name" value="PAS-like_dom_sf"/>
</dbReference>
<dbReference type="Gene3D" id="3.30.450.20">
    <property type="entry name" value="PAS domain"/>
    <property type="match status" value="1"/>
</dbReference>
<dbReference type="EMBL" id="CP002568">
    <property type="protein sequence ID" value="ADZ71476.1"/>
    <property type="molecule type" value="Genomic_DNA"/>
</dbReference>
<dbReference type="Pfam" id="PF00990">
    <property type="entry name" value="GGDEF"/>
    <property type="match status" value="1"/>
</dbReference>
<dbReference type="HOGENOM" id="CLU_000445_70_34_5"/>
<dbReference type="RefSeq" id="WP_013653787.1">
    <property type="nucleotide sequence ID" value="NC_015259.1"/>
</dbReference>
<reference evidence="4 5" key="1">
    <citation type="journal article" date="2011" name="J. Bacteriol.">
        <title>Complete genome sequence of Polymorphum gilvum SL003B-26A1T, a crude oil-degrading bacterium from oil-polluted saline soil.</title>
        <authorList>
            <person name="Li S.G."/>
            <person name="Tang Y.Q."/>
            <person name="Nie Y."/>
            <person name="Cai M."/>
            <person name="Wu X.L."/>
        </authorList>
    </citation>
    <scope>NUCLEOTIDE SEQUENCE [LARGE SCALE GENOMIC DNA]</scope>
    <source>
        <strain evidence="5">LMG 25793 / CGMCC 1.9160 / SL003B-26A1</strain>
    </source>
</reference>
<dbReference type="PROSITE" id="PS50887">
    <property type="entry name" value="GGDEF"/>
    <property type="match status" value="1"/>
</dbReference>
<dbReference type="InterPro" id="IPR043128">
    <property type="entry name" value="Rev_trsase/Diguanyl_cyclase"/>
</dbReference>
<keyword evidence="1" id="KW-0175">Coiled coil</keyword>
<dbReference type="eggNOG" id="COG2203">
    <property type="taxonomic scope" value="Bacteria"/>
</dbReference>
<dbReference type="InterPro" id="IPR000160">
    <property type="entry name" value="GGDEF_dom"/>
</dbReference>
<feature type="domain" description="GGDEF" evidence="3">
    <location>
        <begin position="344"/>
        <end position="477"/>
    </location>
</feature>
<dbReference type="SUPFAM" id="SSF141868">
    <property type="entry name" value="EAL domain-like"/>
    <property type="match status" value="1"/>
</dbReference>
<evidence type="ECO:0000259" key="3">
    <source>
        <dbReference type="PROSITE" id="PS50887"/>
    </source>
</evidence>
<dbReference type="PROSITE" id="PS50883">
    <property type="entry name" value="EAL"/>
    <property type="match status" value="1"/>
</dbReference>
<dbReference type="STRING" id="991905.SL003B_3053"/>
<accession>F2IW91</accession>
<feature type="coiled-coil region" evidence="1">
    <location>
        <begin position="156"/>
        <end position="190"/>
    </location>
</feature>
<dbReference type="InterPro" id="IPR003018">
    <property type="entry name" value="GAF"/>
</dbReference>
<dbReference type="CDD" id="cd01948">
    <property type="entry name" value="EAL"/>
    <property type="match status" value="1"/>
</dbReference>
<sequence length="750" mass="81505">MNVPLARDESARLGALYSLDVLGTGREPEYDAIVRLAAEMFACPIAVISFVDANHQWFKARHGIDAEYGPREIAFCAHAILQDDCLVIPDAARDARFRDNPQVVGEPGLRFYAGYPFSLDGRHNLGTVAVADVVPRTFGPDQVRWLGHLAKAVEGLLKAQESRLRAEEAARRAEEQARAAETKARLLRQIEQMARIGAWRVDLDSREVTWSEQVFALHDLPVGTPPSLDEALGCFPDHERNRILQTLPKALHETGRIQFEGDFVSFAGRQRRMRFSAEIDDAVAGRRQLIGVMQDITDQHEAQRQLWQAAHVDPLSGLANRTWFQQALAGAFEAALGAQTGAPRDLALLLLDLDGFKDINDSFGHQAGDAVIRETAARLRSEFGQDAFCARLGGDEFAVLMPAAGEGQDLLARAEAVLARLRAPILFQEEVLHVAGSIGIARAPADADTPDALLRCADIALYTVKRSGRGAAGVFCPEYSSVFDARRQAIDTVRAALRTDRVVAHYQPLICLHSGAYVGAEALVRLQTGDGGLLGPEQFWPAFADPECVRQLDEAVFERVLSDLAGWQAAGIETGVVSLNASRFWFQTKGFARRFVDALAARGIPAESLCVEVTESVLLNEDSRSVARALSILSEAGVSIALDDFGTGFASLTHLRDFPIDSIKIDRSFISGLGAKPENTVVVKAIVDLSRSLGMNTVAEGVETGAASEFLSAIGCSHAQGFLYARPMAPHAFAAHVSVSRAEMPLNWSI</sequence>
<dbReference type="Gene3D" id="3.30.450.40">
    <property type="match status" value="1"/>
</dbReference>
<evidence type="ECO:0000256" key="1">
    <source>
        <dbReference type="SAM" id="Coils"/>
    </source>
</evidence>
<dbReference type="InterPro" id="IPR029016">
    <property type="entry name" value="GAF-like_dom_sf"/>
</dbReference>
<dbReference type="KEGG" id="pgv:SL003B_3053"/>
<dbReference type="AlphaFoldDB" id="F2IW91"/>
<dbReference type="SUPFAM" id="SSF55781">
    <property type="entry name" value="GAF domain-like"/>
    <property type="match status" value="1"/>
</dbReference>
<dbReference type="InterPro" id="IPR001633">
    <property type="entry name" value="EAL_dom"/>
</dbReference>
<organism evidence="4 5">
    <name type="scientific">Polymorphum gilvum (strain LMG 25793 / CGMCC 1.9160 / SL003B-26A1)</name>
    <dbReference type="NCBI Taxonomy" id="991905"/>
    <lineage>
        <taxon>Bacteria</taxon>
        <taxon>Pseudomonadati</taxon>
        <taxon>Pseudomonadota</taxon>
        <taxon>Alphaproteobacteria</taxon>
        <taxon>Rhodobacterales</taxon>
        <taxon>Paracoccaceae</taxon>
        <taxon>Polymorphum</taxon>
    </lineage>
</organism>
<feature type="domain" description="EAL" evidence="2">
    <location>
        <begin position="486"/>
        <end position="741"/>
    </location>
</feature>
<dbReference type="SUPFAM" id="SSF55785">
    <property type="entry name" value="PYP-like sensor domain (PAS domain)"/>
    <property type="match status" value="1"/>
</dbReference>
<dbReference type="Pfam" id="PF00563">
    <property type="entry name" value="EAL"/>
    <property type="match status" value="1"/>
</dbReference>
<dbReference type="CDD" id="cd01949">
    <property type="entry name" value="GGDEF"/>
    <property type="match status" value="1"/>
</dbReference>
<gene>
    <name evidence="4" type="ordered locus">SL003B_3053</name>
</gene>